<dbReference type="InParanoid" id="B3MF40"/>
<dbReference type="GeneID" id="6496406"/>
<feature type="region of interest" description="Disordered" evidence="5">
    <location>
        <begin position="1"/>
        <end position="29"/>
    </location>
</feature>
<dbReference type="InterPro" id="IPR039328">
    <property type="entry name" value="WDR89"/>
</dbReference>
<gene>
    <name evidence="6" type="primary">Dana\GF13567</name>
    <name evidence="6" type="synonym">dana_GLEANR_13580</name>
    <name evidence="6" type="ORF">GF13567</name>
</gene>
<feature type="region of interest" description="Disordered" evidence="5">
    <location>
        <begin position="389"/>
        <end position="412"/>
    </location>
</feature>
<dbReference type="STRING" id="7217.B3MF40"/>
<dbReference type="PhylomeDB" id="B3MF40"/>
<keyword evidence="7" id="KW-1185">Reference proteome</keyword>
<name>B3MF40_DROAN</name>
<dbReference type="SUPFAM" id="SSF50978">
    <property type="entry name" value="WD40 repeat-like"/>
    <property type="match status" value="1"/>
</dbReference>
<organism evidence="6 7">
    <name type="scientific">Drosophila ananassae</name>
    <name type="common">Fruit fly</name>
    <dbReference type="NCBI Taxonomy" id="7217"/>
    <lineage>
        <taxon>Eukaryota</taxon>
        <taxon>Metazoa</taxon>
        <taxon>Ecdysozoa</taxon>
        <taxon>Arthropoda</taxon>
        <taxon>Hexapoda</taxon>
        <taxon>Insecta</taxon>
        <taxon>Pterygota</taxon>
        <taxon>Neoptera</taxon>
        <taxon>Endopterygota</taxon>
        <taxon>Diptera</taxon>
        <taxon>Brachycera</taxon>
        <taxon>Muscomorpha</taxon>
        <taxon>Ephydroidea</taxon>
        <taxon>Drosophilidae</taxon>
        <taxon>Drosophila</taxon>
        <taxon>Sophophora</taxon>
    </lineage>
</organism>
<dbReference type="InterPro" id="IPR015943">
    <property type="entry name" value="WD40/YVTN_repeat-like_dom_sf"/>
</dbReference>
<feature type="compositionally biased region" description="Acidic residues" evidence="5">
    <location>
        <begin position="20"/>
        <end position="29"/>
    </location>
</feature>
<dbReference type="eggNOG" id="KOG1188">
    <property type="taxonomic scope" value="Eukaryota"/>
</dbReference>
<evidence type="ECO:0000256" key="5">
    <source>
        <dbReference type="SAM" id="MobiDB-lite"/>
    </source>
</evidence>
<reference evidence="6 7" key="1">
    <citation type="journal article" date="2007" name="Nature">
        <title>Evolution of genes and genomes on the Drosophila phylogeny.</title>
        <authorList>
            <consortium name="Drosophila 12 Genomes Consortium"/>
            <person name="Clark A.G."/>
            <person name="Eisen M.B."/>
            <person name="Smith D.R."/>
            <person name="Bergman C.M."/>
            <person name="Oliver B."/>
            <person name="Markow T.A."/>
            <person name="Kaufman T.C."/>
            <person name="Kellis M."/>
            <person name="Gelbart W."/>
            <person name="Iyer V.N."/>
            <person name="Pollard D.A."/>
            <person name="Sackton T.B."/>
            <person name="Larracuente A.M."/>
            <person name="Singh N.D."/>
            <person name="Abad J.P."/>
            <person name="Abt D.N."/>
            <person name="Adryan B."/>
            <person name="Aguade M."/>
            <person name="Akashi H."/>
            <person name="Anderson W.W."/>
            <person name="Aquadro C.F."/>
            <person name="Ardell D.H."/>
            <person name="Arguello R."/>
            <person name="Artieri C.G."/>
            <person name="Barbash D.A."/>
            <person name="Barker D."/>
            <person name="Barsanti P."/>
            <person name="Batterham P."/>
            <person name="Batzoglou S."/>
            <person name="Begun D."/>
            <person name="Bhutkar A."/>
            <person name="Blanco E."/>
            <person name="Bosak S.A."/>
            <person name="Bradley R.K."/>
            <person name="Brand A.D."/>
            <person name="Brent M.R."/>
            <person name="Brooks A.N."/>
            <person name="Brown R.H."/>
            <person name="Butlin R.K."/>
            <person name="Caggese C."/>
            <person name="Calvi B.R."/>
            <person name="Bernardo de Carvalho A."/>
            <person name="Caspi A."/>
            <person name="Castrezana S."/>
            <person name="Celniker S.E."/>
            <person name="Chang J.L."/>
            <person name="Chapple C."/>
            <person name="Chatterji S."/>
            <person name="Chinwalla A."/>
            <person name="Civetta A."/>
            <person name="Clifton S.W."/>
            <person name="Comeron J.M."/>
            <person name="Costello J.C."/>
            <person name="Coyne J.A."/>
            <person name="Daub J."/>
            <person name="David R.G."/>
            <person name="Delcher A.L."/>
            <person name="Delehaunty K."/>
            <person name="Do C.B."/>
            <person name="Ebling H."/>
            <person name="Edwards K."/>
            <person name="Eickbush T."/>
            <person name="Evans J.D."/>
            <person name="Filipski A."/>
            <person name="Findeiss S."/>
            <person name="Freyhult E."/>
            <person name="Fulton L."/>
            <person name="Fulton R."/>
            <person name="Garcia A.C."/>
            <person name="Gardiner A."/>
            <person name="Garfield D.A."/>
            <person name="Garvin B.E."/>
            <person name="Gibson G."/>
            <person name="Gilbert D."/>
            <person name="Gnerre S."/>
            <person name="Godfrey J."/>
            <person name="Good R."/>
            <person name="Gotea V."/>
            <person name="Gravely B."/>
            <person name="Greenberg A.J."/>
            <person name="Griffiths-Jones S."/>
            <person name="Gross S."/>
            <person name="Guigo R."/>
            <person name="Gustafson E.A."/>
            <person name="Haerty W."/>
            <person name="Hahn M.W."/>
            <person name="Halligan D.L."/>
            <person name="Halpern A.L."/>
            <person name="Halter G.M."/>
            <person name="Han M.V."/>
            <person name="Heger A."/>
            <person name="Hillier L."/>
            <person name="Hinrichs A.S."/>
            <person name="Holmes I."/>
            <person name="Hoskins R.A."/>
            <person name="Hubisz M.J."/>
            <person name="Hultmark D."/>
            <person name="Huntley M.A."/>
            <person name="Jaffe D.B."/>
            <person name="Jagadeeshan S."/>
            <person name="Jeck W.R."/>
            <person name="Johnson J."/>
            <person name="Jones C.D."/>
            <person name="Jordan W.C."/>
            <person name="Karpen G.H."/>
            <person name="Kataoka E."/>
            <person name="Keightley P.D."/>
            <person name="Kheradpour P."/>
            <person name="Kirkness E.F."/>
            <person name="Koerich L.B."/>
            <person name="Kristiansen K."/>
            <person name="Kudrna D."/>
            <person name="Kulathinal R.J."/>
            <person name="Kumar S."/>
            <person name="Kwok R."/>
            <person name="Lander E."/>
            <person name="Langley C.H."/>
            <person name="Lapoint R."/>
            <person name="Lazzaro B.P."/>
            <person name="Lee S.J."/>
            <person name="Levesque L."/>
            <person name="Li R."/>
            <person name="Lin C.F."/>
            <person name="Lin M.F."/>
            <person name="Lindblad-Toh K."/>
            <person name="Llopart A."/>
            <person name="Long M."/>
            <person name="Low L."/>
            <person name="Lozovsky E."/>
            <person name="Lu J."/>
            <person name="Luo M."/>
            <person name="Machado C.A."/>
            <person name="Makalowski W."/>
            <person name="Marzo M."/>
            <person name="Matsuda M."/>
            <person name="Matzkin L."/>
            <person name="McAllister B."/>
            <person name="McBride C.S."/>
            <person name="McKernan B."/>
            <person name="McKernan K."/>
            <person name="Mendez-Lago M."/>
            <person name="Minx P."/>
            <person name="Mollenhauer M.U."/>
            <person name="Montooth K."/>
            <person name="Mount S.M."/>
            <person name="Mu X."/>
            <person name="Myers E."/>
            <person name="Negre B."/>
            <person name="Newfeld S."/>
            <person name="Nielsen R."/>
            <person name="Noor M.A."/>
            <person name="O'Grady P."/>
            <person name="Pachter L."/>
            <person name="Papaceit M."/>
            <person name="Parisi M.J."/>
            <person name="Parisi M."/>
            <person name="Parts L."/>
            <person name="Pedersen J.S."/>
            <person name="Pesole G."/>
            <person name="Phillippy A.M."/>
            <person name="Ponting C.P."/>
            <person name="Pop M."/>
            <person name="Porcelli D."/>
            <person name="Powell J.R."/>
            <person name="Prohaska S."/>
            <person name="Pruitt K."/>
            <person name="Puig M."/>
            <person name="Quesneville H."/>
            <person name="Ram K.R."/>
            <person name="Rand D."/>
            <person name="Rasmussen M.D."/>
            <person name="Reed L.K."/>
            <person name="Reenan R."/>
            <person name="Reily A."/>
            <person name="Remington K.A."/>
            <person name="Rieger T.T."/>
            <person name="Ritchie M.G."/>
            <person name="Robin C."/>
            <person name="Rogers Y.H."/>
            <person name="Rohde C."/>
            <person name="Rozas J."/>
            <person name="Rubenfield M.J."/>
            <person name="Ruiz A."/>
            <person name="Russo S."/>
            <person name="Salzberg S.L."/>
            <person name="Sanchez-Gracia A."/>
            <person name="Saranga D.J."/>
            <person name="Sato H."/>
            <person name="Schaeffer S.W."/>
            <person name="Schatz M.C."/>
            <person name="Schlenke T."/>
            <person name="Schwartz R."/>
            <person name="Segarra C."/>
            <person name="Singh R.S."/>
            <person name="Sirot L."/>
            <person name="Sirota M."/>
            <person name="Sisneros N.B."/>
            <person name="Smith C.D."/>
            <person name="Smith T.F."/>
            <person name="Spieth J."/>
            <person name="Stage D.E."/>
            <person name="Stark A."/>
            <person name="Stephan W."/>
            <person name="Strausberg R.L."/>
            <person name="Strempel S."/>
            <person name="Sturgill D."/>
            <person name="Sutton G."/>
            <person name="Sutton G.G."/>
            <person name="Tao W."/>
            <person name="Teichmann S."/>
            <person name="Tobari Y.N."/>
            <person name="Tomimura Y."/>
            <person name="Tsolas J.M."/>
            <person name="Valente V.L."/>
            <person name="Venter E."/>
            <person name="Venter J.C."/>
            <person name="Vicario S."/>
            <person name="Vieira F.G."/>
            <person name="Vilella A.J."/>
            <person name="Villasante A."/>
            <person name="Walenz B."/>
            <person name="Wang J."/>
            <person name="Wasserman M."/>
            <person name="Watts T."/>
            <person name="Wilson D."/>
            <person name="Wilson R.K."/>
            <person name="Wing R.A."/>
            <person name="Wolfner M.F."/>
            <person name="Wong A."/>
            <person name="Wong G.K."/>
            <person name="Wu C.I."/>
            <person name="Wu G."/>
            <person name="Yamamoto D."/>
            <person name="Yang H.P."/>
            <person name="Yang S.P."/>
            <person name="Yorke J.A."/>
            <person name="Yoshida K."/>
            <person name="Zdobnov E."/>
            <person name="Zhang P."/>
            <person name="Zhang Y."/>
            <person name="Zimin A.V."/>
            <person name="Baldwin J."/>
            <person name="Abdouelleil A."/>
            <person name="Abdulkadir J."/>
            <person name="Abebe A."/>
            <person name="Abera B."/>
            <person name="Abreu J."/>
            <person name="Acer S.C."/>
            <person name="Aftuck L."/>
            <person name="Alexander A."/>
            <person name="An P."/>
            <person name="Anderson E."/>
            <person name="Anderson S."/>
            <person name="Arachi H."/>
            <person name="Azer M."/>
            <person name="Bachantsang P."/>
            <person name="Barry A."/>
            <person name="Bayul T."/>
            <person name="Berlin A."/>
            <person name="Bessette D."/>
            <person name="Bloom T."/>
            <person name="Blye J."/>
            <person name="Boguslavskiy L."/>
            <person name="Bonnet C."/>
            <person name="Boukhgalter B."/>
            <person name="Bourzgui I."/>
            <person name="Brown A."/>
            <person name="Cahill P."/>
            <person name="Channer S."/>
            <person name="Cheshatsang Y."/>
            <person name="Chuda L."/>
            <person name="Citroen M."/>
            <person name="Collymore A."/>
            <person name="Cooke P."/>
            <person name="Costello M."/>
            <person name="D'Aco K."/>
            <person name="Daza R."/>
            <person name="De Haan G."/>
            <person name="DeGray S."/>
            <person name="DeMaso C."/>
            <person name="Dhargay N."/>
            <person name="Dooley K."/>
            <person name="Dooley E."/>
            <person name="Doricent M."/>
            <person name="Dorje P."/>
            <person name="Dorjee K."/>
            <person name="Dupes A."/>
            <person name="Elong R."/>
            <person name="Falk J."/>
            <person name="Farina A."/>
            <person name="Faro S."/>
            <person name="Ferguson D."/>
            <person name="Fisher S."/>
            <person name="Foley C.D."/>
            <person name="Franke A."/>
            <person name="Friedrich D."/>
            <person name="Gadbois L."/>
            <person name="Gearin G."/>
            <person name="Gearin C.R."/>
            <person name="Giannoukos G."/>
            <person name="Goode T."/>
            <person name="Graham J."/>
            <person name="Grandbois E."/>
            <person name="Grewal S."/>
            <person name="Gyaltsen K."/>
            <person name="Hafez N."/>
            <person name="Hagos B."/>
            <person name="Hall J."/>
            <person name="Henson C."/>
            <person name="Hollinger A."/>
            <person name="Honan T."/>
            <person name="Huard M.D."/>
            <person name="Hughes L."/>
            <person name="Hurhula B."/>
            <person name="Husby M.E."/>
            <person name="Kamat A."/>
            <person name="Kanga B."/>
            <person name="Kashin S."/>
            <person name="Khazanovich D."/>
            <person name="Kisner P."/>
            <person name="Lance K."/>
            <person name="Lara M."/>
            <person name="Lee W."/>
            <person name="Lennon N."/>
            <person name="Letendre F."/>
            <person name="LeVine R."/>
            <person name="Lipovsky A."/>
            <person name="Liu X."/>
            <person name="Liu J."/>
            <person name="Liu S."/>
            <person name="Lokyitsang T."/>
            <person name="Lokyitsang Y."/>
            <person name="Lubonja R."/>
            <person name="Lui A."/>
            <person name="MacDonald P."/>
            <person name="Magnisalis V."/>
            <person name="Maru K."/>
            <person name="Matthews C."/>
            <person name="McCusker W."/>
            <person name="McDonough S."/>
            <person name="Mehta T."/>
            <person name="Meldrim J."/>
            <person name="Meneus L."/>
            <person name="Mihai O."/>
            <person name="Mihalev A."/>
            <person name="Mihova T."/>
            <person name="Mittelman R."/>
            <person name="Mlenga V."/>
            <person name="Montmayeur A."/>
            <person name="Mulrain L."/>
            <person name="Navidi A."/>
            <person name="Naylor J."/>
            <person name="Negash T."/>
            <person name="Nguyen T."/>
            <person name="Nguyen N."/>
            <person name="Nicol R."/>
            <person name="Norbu C."/>
            <person name="Norbu N."/>
            <person name="Novod N."/>
            <person name="O'Neill B."/>
            <person name="Osman S."/>
            <person name="Markiewicz E."/>
            <person name="Oyono O.L."/>
            <person name="Patti C."/>
            <person name="Phunkhang P."/>
            <person name="Pierre F."/>
            <person name="Priest M."/>
            <person name="Raghuraman S."/>
            <person name="Rege F."/>
            <person name="Reyes R."/>
            <person name="Rise C."/>
            <person name="Rogov P."/>
            <person name="Ross K."/>
            <person name="Ryan E."/>
            <person name="Settipalli S."/>
            <person name="Shea T."/>
            <person name="Sherpa N."/>
            <person name="Shi L."/>
            <person name="Shih D."/>
            <person name="Sparrow T."/>
            <person name="Spaulding J."/>
            <person name="Stalker J."/>
            <person name="Stange-Thomann N."/>
            <person name="Stavropoulos S."/>
            <person name="Stone C."/>
            <person name="Strader C."/>
            <person name="Tesfaye S."/>
            <person name="Thomson T."/>
            <person name="Thoulutsang Y."/>
            <person name="Thoulutsang D."/>
            <person name="Topham K."/>
            <person name="Topping I."/>
            <person name="Tsamla T."/>
            <person name="Vassiliev H."/>
            <person name="Vo A."/>
            <person name="Wangchuk T."/>
            <person name="Wangdi T."/>
            <person name="Weiand M."/>
            <person name="Wilkinson J."/>
            <person name="Wilson A."/>
            <person name="Yadav S."/>
            <person name="Young G."/>
            <person name="Yu Q."/>
            <person name="Zembek L."/>
            <person name="Zhong D."/>
            <person name="Zimmer A."/>
            <person name="Zwirko Z."/>
            <person name="Jaffe D.B."/>
            <person name="Alvarez P."/>
            <person name="Brockman W."/>
            <person name="Butler J."/>
            <person name="Chin C."/>
            <person name="Gnerre S."/>
            <person name="Grabherr M."/>
            <person name="Kleber M."/>
            <person name="Mauceli E."/>
            <person name="MacCallum I."/>
        </authorList>
    </citation>
    <scope>NUCLEOTIDE SEQUENCE [LARGE SCALE GENOMIC DNA]</scope>
    <source>
        <strain evidence="7">Tucson 14024-0371.13</strain>
    </source>
</reference>
<dbReference type="Pfam" id="PF00400">
    <property type="entry name" value="WD40"/>
    <property type="match status" value="1"/>
</dbReference>
<protein>
    <recommendedName>
        <fullName evidence="1">WD repeat-containing protein 89</fullName>
    </recommendedName>
</protein>
<dbReference type="InterPro" id="IPR001680">
    <property type="entry name" value="WD40_rpt"/>
</dbReference>
<evidence type="ECO:0000256" key="4">
    <source>
        <dbReference type="PROSITE-ProRule" id="PRU00221"/>
    </source>
</evidence>
<keyword evidence="3" id="KW-0677">Repeat</keyword>
<proteinExistence type="predicted"/>
<dbReference type="AlphaFoldDB" id="B3MF40"/>
<dbReference type="Proteomes" id="UP000007801">
    <property type="component" value="Unassembled WGS sequence"/>
</dbReference>
<dbReference type="PANTHER" id="PTHR22889">
    <property type="entry name" value="WD REPEAT-CONTAINING PROTEIN 89"/>
    <property type="match status" value="1"/>
</dbReference>
<dbReference type="HOGENOM" id="CLU_037323_1_0_1"/>
<dbReference type="PROSITE" id="PS50294">
    <property type="entry name" value="WD_REPEATS_REGION"/>
    <property type="match status" value="1"/>
</dbReference>
<dbReference type="Gene3D" id="2.130.10.10">
    <property type="entry name" value="YVTN repeat-like/Quinoprotein amine dehydrogenase"/>
    <property type="match status" value="2"/>
</dbReference>
<dbReference type="EMBL" id="CH902619">
    <property type="protein sequence ID" value="EDV37668.1"/>
    <property type="molecule type" value="Genomic_DNA"/>
</dbReference>
<evidence type="ECO:0000256" key="3">
    <source>
        <dbReference type="ARBA" id="ARBA00022737"/>
    </source>
</evidence>
<keyword evidence="2 4" id="KW-0853">WD repeat</keyword>
<dbReference type="SMART" id="SM00320">
    <property type="entry name" value="WD40"/>
    <property type="match status" value="4"/>
</dbReference>
<evidence type="ECO:0000313" key="6">
    <source>
        <dbReference type="EMBL" id="EDV37668.1"/>
    </source>
</evidence>
<accession>B3MF40</accession>
<dbReference type="KEGG" id="dan:6496406"/>
<dbReference type="FunCoup" id="B3MF40">
    <property type="interactions" value="1241"/>
</dbReference>
<evidence type="ECO:0000256" key="2">
    <source>
        <dbReference type="ARBA" id="ARBA00022574"/>
    </source>
</evidence>
<sequence>MTDSFNKYCEEAASTNLPSSEDEEDIGDDDTCSAQQLAKEFRNFRPKDESGVSLQRDYVLCLDADRGFSRIAAGLSSSAVHIFNLDANGGGRLEKFCFLPPSDTKTSSICGVRFLDEGPDNVLVGSTNGYVLLYDLRVKGEQARFRHTEKDKGQLPVSKSITCFDRNANGRIICSGTEQYMSNVHLLFFDVRERSFMGVYNESHEDDITSVRFHDRNPDLLVTGSSDGLVNLFDVKESEEDEALLNTINTESSVGRLQWHRNVYEKDMVSCITHQHEFKIYECQEGDEVSSLERSDITAAIRRKNPANCTPINAHNQEDGGLFLLAGTNFNRGEVLRSFNVASKTKLEPLANYLGNKQIVRDSVFDAKRGLLVTGGESGIVTVWAEQDSSEASGSEKLKIKSGKKNRKKTPY</sequence>
<evidence type="ECO:0000313" key="7">
    <source>
        <dbReference type="Proteomes" id="UP000007801"/>
    </source>
</evidence>
<dbReference type="OMA" id="YHEKTDK"/>
<dbReference type="PANTHER" id="PTHR22889:SF0">
    <property type="entry name" value="WD REPEAT-CONTAINING PROTEIN 89"/>
    <property type="match status" value="1"/>
</dbReference>
<feature type="repeat" description="WD" evidence="4">
    <location>
        <begin position="201"/>
        <end position="243"/>
    </location>
</feature>
<feature type="compositionally biased region" description="Basic residues" evidence="5">
    <location>
        <begin position="400"/>
        <end position="412"/>
    </location>
</feature>
<dbReference type="OrthoDB" id="25131at2759"/>
<dbReference type="InterPro" id="IPR036322">
    <property type="entry name" value="WD40_repeat_dom_sf"/>
</dbReference>
<evidence type="ECO:0000256" key="1">
    <source>
        <dbReference type="ARBA" id="ARBA00021125"/>
    </source>
</evidence>
<dbReference type="PROSITE" id="PS50082">
    <property type="entry name" value="WD_REPEATS_2"/>
    <property type="match status" value="1"/>
</dbReference>